<dbReference type="AlphaFoldDB" id="A0A834UQZ9"/>
<dbReference type="Pfam" id="PF23210">
    <property type="entry name" value="HEAT_Maestro_2"/>
    <property type="match status" value="1"/>
</dbReference>
<dbReference type="EMBL" id="WJEC01007784">
    <property type="protein sequence ID" value="KAF7468118.1"/>
    <property type="molecule type" value="Genomic_DNA"/>
</dbReference>
<proteinExistence type="predicted"/>
<sequence length="199" mass="21870">MERIEPVPGFCSSSSLSRTETQTYPRLAVRGAPASCARDVWPPTAPPAQRVWSTRKARPRVLSSGALALSRCLQGRREAVQRQPLGPGTLTQSWGHLVTLQLLPPRGGASWESLRPQWALPFLTAPQKDHPWRRETVKSALMVMYGCVSSYCHPQMLLSHVDTPITAKIIHHYSSSCQVTHTGPGASPEPHCCMPCITS</sequence>
<reference evidence="2" key="1">
    <citation type="submission" date="2020-08" db="EMBL/GenBank/DDBJ databases">
        <authorList>
            <person name="Shumante A."/>
            <person name="Zimin A.V."/>
            <person name="Puiu D."/>
            <person name="Salzberg S.L."/>
        </authorList>
    </citation>
    <scope>NUCLEOTIDE SEQUENCE</scope>
    <source>
        <strain evidence="2">WC2-LM</strain>
        <tissue evidence="2">Liver</tissue>
    </source>
</reference>
<comment type="caution">
    <text evidence="2">The sequence shown here is derived from an EMBL/GenBank/DDBJ whole genome shotgun (WGS) entry which is preliminary data.</text>
</comment>
<evidence type="ECO:0000313" key="3">
    <source>
        <dbReference type="Proteomes" id="UP000662637"/>
    </source>
</evidence>
<dbReference type="InterPro" id="IPR055408">
    <property type="entry name" value="HEAT_MROH2B-like"/>
</dbReference>
<dbReference type="Proteomes" id="UP000662637">
    <property type="component" value="Unassembled WGS sequence"/>
</dbReference>
<feature type="domain" description="MROH2B-like HEAT-repeats" evidence="1">
    <location>
        <begin position="123"/>
        <end position="179"/>
    </location>
</feature>
<evidence type="ECO:0000313" key="2">
    <source>
        <dbReference type="EMBL" id="KAF7468118.1"/>
    </source>
</evidence>
<name>A0A834UQZ9_MARMO</name>
<evidence type="ECO:0000259" key="1">
    <source>
        <dbReference type="Pfam" id="PF23210"/>
    </source>
</evidence>
<protein>
    <recommendedName>
        <fullName evidence="1">MROH2B-like HEAT-repeats domain-containing protein</fullName>
    </recommendedName>
</protein>
<accession>A0A834UQZ9</accession>
<organism evidence="2 3">
    <name type="scientific">Marmota monax</name>
    <name type="common">Woodchuck</name>
    <dbReference type="NCBI Taxonomy" id="9995"/>
    <lineage>
        <taxon>Eukaryota</taxon>
        <taxon>Metazoa</taxon>
        <taxon>Chordata</taxon>
        <taxon>Craniata</taxon>
        <taxon>Vertebrata</taxon>
        <taxon>Euteleostomi</taxon>
        <taxon>Mammalia</taxon>
        <taxon>Eutheria</taxon>
        <taxon>Euarchontoglires</taxon>
        <taxon>Glires</taxon>
        <taxon>Rodentia</taxon>
        <taxon>Sciuromorpha</taxon>
        <taxon>Sciuridae</taxon>
        <taxon>Xerinae</taxon>
        <taxon>Marmotini</taxon>
        <taxon>Marmota</taxon>
    </lineage>
</organism>
<gene>
    <name evidence="2" type="ORF">GHT09_013044</name>
</gene>